<evidence type="ECO:0000256" key="6">
    <source>
        <dbReference type="ARBA" id="ARBA00023163"/>
    </source>
</evidence>
<dbReference type="SUPFAM" id="SSF46689">
    <property type="entry name" value="Homeodomain-like"/>
    <property type="match status" value="1"/>
</dbReference>
<dbReference type="InterPro" id="IPR001005">
    <property type="entry name" value="SANT/Myb"/>
</dbReference>
<evidence type="ECO:0000259" key="10">
    <source>
        <dbReference type="SMART" id="SM00717"/>
    </source>
</evidence>
<dbReference type="GO" id="GO:0006281">
    <property type="term" value="P:DNA repair"/>
    <property type="evidence" value="ECO:0007669"/>
    <property type="project" value="InterPro"/>
</dbReference>
<dbReference type="GO" id="GO:0035267">
    <property type="term" value="C:NuA4 histone acetyltransferase complex"/>
    <property type="evidence" value="ECO:0007669"/>
    <property type="project" value="InterPro"/>
</dbReference>
<evidence type="ECO:0000256" key="3">
    <source>
        <dbReference type="ARBA" id="ARBA00019132"/>
    </source>
</evidence>
<dbReference type="Pfam" id="PF16282">
    <property type="entry name" value="SANT_DAMP1_like"/>
    <property type="match status" value="1"/>
</dbReference>
<dbReference type="GO" id="GO:0000812">
    <property type="term" value="C:Swr1 complex"/>
    <property type="evidence" value="ECO:0007669"/>
    <property type="project" value="TreeGrafter"/>
</dbReference>
<organism evidence="11 12">
    <name type="scientific">Phascolomyces articulosus</name>
    <dbReference type="NCBI Taxonomy" id="60185"/>
    <lineage>
        <taxon>Eukaryota</taxon>
        <taxon>Fungi</taxon>
        <taxon>Fungi incertae sedis</taxon>
        <taxon>Mucoromycota</taxon>
        <taxon>Mucoromycotina</taxon>
        <taxon>Mucoromycetes</taxon>
        <taxon>Mucorales</taxon>
        <taxon>Lichtheimiaceae</taxon>
        <taxon>Phascolomyces</taxon>
    </lineage>
</organism>
<evidence type="ECO:0000256" key="2">
    <source>
        <dbReference type="ARBA" id="ARBA00006918"/>
    </source>
</evidence>
<comment type="caution">
    <text evidence="11">The sequence shown here is derived from an EMBL/GenBank/DDBJ whole genome shotgun (WGS) entry which is preliminary data.</text>
</comment>
<dbReference type="CDD" id="cd11658">
    <property type="entry name" value="SANT_DMAP1_like"/>
    <property type="match status" value="1"/>
</dbReference>
<comment type="function">
    <text evidence="8">Component of the SWR1 complex which mediates the ATP-dependent exchange of histone H2A for the H2A variant HZT1 leading to transcriptional regulation of selected genes by chromatin remodeling. Component of the NuA4 histone acetyltransferase complex which is involved in transcriptional activation of selected genes principally by acetylation of nucleosomal histone H4 and H2A. The NuA4 complex is also involved in DNA repair.</text>
</comment>
<dbReference type="InterPro" id="IPR009057">
    <property type="entry name" value="Homeodomain-like_sf"/>
</dbReference>
<evidence type="ECO:0000256" key="5">
    <source>
        <dbReference type="ARBA" id="ARBA00023015"/>
    </source>
</evidence>
<dbReference type="SMART" id="SM00717">
    <property type="entry name" value="SANT"/>
    <property type="match status" value="1"/>
</dbReference>
<evidence type="ECO:0000256" key="9">
    <source>
        <dbReference type="SAM" id="MobiDB-lite"/>
    </source>
</evidence>
<evidence type="ECO:0000313" key="11">
    <source>
        <dbReference type="EMBL" id="KAI9258936.1"/>
    </source>
</evidence>
<dbReference type="GO" id="GO:0006338">
    <property type="term" value="P:chromatin remodeling"/>
    <property type="evidence" value="ECO:0007669"/>
    <property type="project" value="InterPro"/>
</dbReference>
<reference evidence="11" key="1">
    <citation type="journal article" date="2022" name="IScience">
        <title>Evolution of zygomycete secretomes and the origins of terrestrial fungal ecologies.</title>
        <authorList>
            <person name="Chang Y."/>
            <person name="Wang Y."/>
            <person name="Mondo S."/>
            <person name="Ahrendt S."/>
            <person name="Andreopoulos W."/>
            <person name="Barry K."/>
            <person name="Beard J."/>
            <person name="Benny G.L."/>
            <person name="Blankenship S."/>
            <person name="Bonito G."/>
            <person name="Cuomo C."/>
            <person name="Desiro A."/>
            <person name="Gervers K.A."/>
            <person name="Hundley H."/>
            <person name="Kuo A."/>
            <person name="LaButti K."/>
            <person name="Lang B.F."/>
            <person name="Lipzen A."/>
            <person name="O'Donnell K."/>
            <person name="Pangilinan J."/>
            <person name="Reynolds N."/>
            <person name="Sandor L."/>
            <person name="Smith M.E."/>
            <person name="Tsang A."/>
            <person name="Grigoriev I.V."/>
            <person name="Stajich J.E."/>
            <person name="Spatafora J.W."/>
        </authorList>
    </citation>
    <scope>NUCLEOTIDE SEQUENCE</scope>
    <source>
        <strain evidence="11">RSA 2281</strain>
    </source>
</reference>
<keyword evidence="4" id="KW-0156">Chromatin regulator</keyword>
<dbReference type="InterPro" id="IPR032563">
    <property type="entry name" value="DAMP1_SANT-like"/>
</dbReference>
<dbReference type="EMBL" id="JAIXMP010000018">
    <property type="protein sequence ID" value="KAI9258936.1"/>
    <property type="molecule type" value="Genomic_DNA"/>
</dbReference>
<dbReference type="GO" id="GO:0003714">
    <property type="term" value="F:transcription corepressor activity"/>
    <property type="evidence" value="ECO:0007669"/>
    <property type="project" value="TreeGrafter"/>
</dbReference>
<feature type="region of interest" description="Disordered" evidence="9">
    <location>
        <begin position="241"/>
        <end position="323"/>
    </location>
</feature>
<dbReference type="FunFam" id="1.10.10.60:FF:000087">
    <property type="entry name" value="DNA methyltransferase 1-associated protein 1"/>
    <property type="match status" value="1"/>
</dbReference>
<comment type="similarity">
    <text evidence="2">Belongs to the SWC4 family.</text>
</comment>
<dbReference type="AlphaFoldDB" id="A0AAD5PE99"/>
<dbReference type="InterPro" id="IPR027109">
    <property type="entry name" value="Swc4/Dmap1"/>
</dbReference>
<feature type="compositionally biased region" description="Low complexity" evidence="9">
    <location>
        <begin position="271"/>
        <end position="284"/>
    </location>
</feature>
<feature type="domain" description="Myb-like" evidence="10">
    <location>
        <begin position="126"/>
        <end position="178"/>
    </location>
</feature>
<evidence type="ECO:0000256" key="8">
    <source>
        <dbReference type="ARBA" id="ARBA00025264"/>
    </source>
</evidence>
<evidence type="ECO:0000313" key="12">
    <source>
        <dbReference type="Proteomes" id="UP001209540"/>
    </source>
</evidence>
<keyword evidence="7" id="KW-0539">Nucleus</keyword>
<evidence type="ECO:0000256" key="4">
    <source>
        <dbReference type="ARBA" id="ARBA00022853"/>
    </source>
</evidence>
<gene>
    <name evidence="11" type="ORF">BDA99DRAFT_514573</name>
</gene>
<keyword evidence="6" id="KW-0804">Transcription</keyword>
<feature type="compositionally biased region" description="Polar residues" evidence="9">
    <location>
        <begin position="309"/>
        <end position="319"/>
    </location>
</feature>
<sequence length="404" mass="46807">MSGSDIRDILQLGKPSTEASNLRRLNKPAERRPDGISRELYSLIGGAPPVALVRPTYKTKFNVKKKATPWVMERFINHARSDDLELSHWIKAIHASKPEYPFAYTRKSSAVLEYTKEEYQQCLAELDNEWTKEETDYLLDLCQKYDLRFIVIADRYEYSRKSRSIEDLKDRYYSVYRALLKYRETSSNETSIQQHYGFDKAKELERKEALEVLYSRTREQMEEEEALLVEVKRIEQEEARLTRERESVMHVQPIPLTTRANSSTSPHHYMNNNNNNNNSSGSSSHAPETKKRKRLASNAAATLDDKKSLMNNRQTTEDPSLSREKLIPGVHVQSQRLPVIKPSMQTKIIKVMDEVAVGPRPVMPTAAVCHGFEQLQSSISQMFELKKVVDKMEIEHKIKKKSRK</sequence>
<evidence type="ECO:0000256" key="7">
    <source>
        <dbReference type="ARBA" id="ARBA00023242"/>
    </source>
</evidence>
<dbReference type="PANTHER" id="PTHR12855:SF10">
    <property type="entry name" value="DNA METHYLTRANSFERASE 1-ASSOCIATED PROTEIN 1"/>
    <property type="match status" value="1"/>
</dbReference>
<name>A0AAD5PE99_9FUNG</name>
<dbReference type="GO" id="GO:0000122">
    <property type="term" value="P:negative regulation of transcription by RNA polymerase II"/>
    <property type="evidence" value="ECO:0007669"/>
    <property type="project" value="TreeGrafter"/>
</dbReference>
<proteinExistence type="inferred from homology"/>
<dbReference type="Proteomes" id="UP001209540">
    <property type="component" value="Unassembled WGS sequence"/>
</dbReference>
<reference evidence="11" key="2">
    <citation type="submission" date="2023-02" db="EMBL/GenBank/DDBJ databases">
        <authorList>
            <consortium name="DOE Joint Genome Institute"/>
            <person name="Mondo S.J."/>
            <person name="Chang Y."/>
            <person name="Wang Y."/>
            <person name="Ahrendt S."/>
            <person name="Andreopoulos W."/>
            <person name="Barry K."/>
            <person name="Beard J."/>
            <person name="Benny G.L."/>
            <person name="Blankenship S."/>
            <person name="Bonito G."/>
            <person name="Cuomo C."/>
            <person name="Desiro A."/>
            <person name="Gervers K.A."/>
            <person name="Hundley H."/>
            <person name="Kuo A."/>
            <person name="LaButti K."/>
            <person name="Lang B.F."/>
            <person name="Lipzen A."/>
            <person name="O'Donnell K."/>
            <person name="Pangilinan J."/>
            <person name="Reynolds N."/>
            <person name="Sandor L."/>
            <person name="Smith M.W."/>
            <person name="Tsang A."/>
            <person name="Grigoriev I.V."/>
            <person name="Stajich J.E."/>
            <person name="Spatafora J.W."/>
        </authorList>
    </citation>
    <scope>NUCLEOTIDE SEQUENCE</scope>
    <source>
        <strain evidence="11">RSA 2281</strain>
    </source>
</reference>
<dbReference type="Gene3D" id="1.10.10.60">
    <property type="entry name" value="Homeodomain-like"/>
    <property type="match status" value="1"/>
</dbReference>
<comment type="subcellular location">
    <subcellularLocation>
        <location evidence="1">Nucleus</location>
    </subcellularLocation>
</comment>
<accession>A0AAD5PE99</accession>
<keyword evidence="12" id="KW-1185">Reference proteome</keyword>
<dbReference type="PANTHER" id="PTHR12855">
    <property type="entry name" value="DNA METHYLTRANSFERASE 1-ASSOCIATED PROTEIN 1 FAMILY MEMBER"/>
    <property type="match status" value="1"/>
</dbReference>
<protein>
    <recommendedName>
        <fullName evidence="3">SWR1-complex protein 4</fullName>
    </recommendedName>
</protein>
<keyword evidence="5" id="KW-0805">Transcription regulation</keyword>
<evidence type="ECO:0000256" key="1">
    <source>
        <dbReference type="ARBA" id="ARBA00004123"/>
    </source>
</evidence>